<dbReference type="PROSITE" id="PS00092">
    <property type="entry name" value="N6_MTASE"/>
    <property type="match status" value="1"/>
</dbReference>
<gene>
    <name evidence="3" type="primary">rsmD</name>
    <name evidence="3" type="ORF">GCM10009811_27180</name>
</gene>
<keyword evidence="4" id="KW-1185">Reference proteome</keyword>
<dbReference type="PIRSF" id="PIRSF004553">
    <property type="entry name" value="CHP00095"/>
    <property type="match status" value="1"/>
</dbReference>
<keyword evidence="2" id="KW-0808">Transferase</keyword>
<dbReference type="EMBL" id="BAAAPO010000042">
    <property type="protein sequence ID" value="GAA1801960.1"/>
    <property type="molecule type" value="Genomic_DNA"/>
</dbReference>
<reference evidence="3 4" key="1">
    <citation type="journal article" date="2019" name="Int. J. Syst. Evol. Microbiol.">
        <title>The Global Catalogue of Microorganisms (GCM) 10K type strain sequencing project: providing services to taxonomists for standard genome sequencing and annotation.</title>
        <authorList>
            <consortium name="The Broad Institute Genomics Platform"/>
            <consortium name="The Broad Institute Genome Sequencing Center for Infectious Disease"/>
            <person name="Wu L."/>
            <person name="Ma J."/>
        </authorList>
    </citation>
    <scope>NUCLEOTIDE SEQUENCE [LARGE SCALE GENOMIC DNA]</scope>
    <source>
        <strain evidence="3 4">JCM 15592</strain>
    </source>
</reference>
<dbReference type="InterPro" id="IPR004398">
    <property type="entry name" value="RNA_MeTrfase_RsmD"/>
</dbReference>
<dbReference type="PANTHER" id="PTHR43542:SF1">
    <property type="entry name" value="METHYLTRANSFERASE"/>
    <property type="match status" value="1"/>
</dbReference>
<sequence length="207" mass="20996">MTRIIGGRFGGRLVRAPKGSATRPTSDRVRESLFSRLDAWDAIEGLAVLDVYAGSGALGLEAASRGAARVDLVEADAKAAAVIRGNVTALGLSALGLGGGGPAAGGTQVQVHACTVRAFAGRLPPAGADLVLGDPPYPLGEEDLAGDLAALAAGGWIAPDALLVIERSSRSPEPAWPAGIEGVDEKKYGETRLWFARAGSGADKFGP</sequence>
<evidence type="ECO:0000256" key="1">
    <source>
        <dbReference type="ARBA" id="ARBA00022603"/>
    </source>
</evidence>
<evidence type="ECO:0000256" key="2">
    <source>
        <dbReference type="ARBA" id="ARBA00022679"/>
    </source>
</evidence>
<organism evidence="3 4">
    <name type="scientific">Nostocoides veronense</name>
    <dbReference type="NCBI Taxonomy" id="330836"/>
    <lineage>
        <taxon>Bacteria</taxon>
        <taxon>Bacillati</taxon>
        <taxon>Actinomycetota</taxon>
        <taxon>Actinomycetes</taxon>
        <taxon>Micrococcales</taxon>
        <taxon>Intrasporangiaceae</taxon>
        <taxon>Nostocoides</taxon>
    </lineage>
</organism>
<dbReference type="InterPro" id="IPR002052">
    <property type="entry name" value="DNA_methylase_N6_adenine_CS"/>
</dbReference>
<accession>A0ABN2LXV5</accession>
<dbReference type="Proteomes" id="UP001499938">
    <property type="component" value="Unassembled WGS sequence"/>
</dbReference>
<dbReference type="Pfam" id="PF03602">
    <property type="entry name" value="Cons_hypoth95"/>
    <property type="match status" value="1"/>
</dbReference>
<dbReference type="NCBIfam" id="TIGR00095">
    <property type="entry name" value="16S rRNA (guanine(966)-N(2))-methyltransferase RsmD"/>
    <property type="match status" value="1"/>
</dbReference>
<dbReference type="CDD" id="cd02440">
    <property type="entry name" value="AdoMet_MTases"/>
    <property type="match status" value="1"/>
</dbReference>
<evidence type="ECO:0000313" key="3">
    <source>
        <dbReference type="EMBL" id="GAA1801960.1"/>
    </source>
</evidence>
<evidence type="ECO:0000313" key="4">
    <source>
        <dbReference type="Proteomes" id="UP001499938"/>
    </source>
</evidence>
<dbReference type="RefSeq" id="WP_344086443.1">
    <property type="nucleotide sequence ID" value="NZ_BAAAPO010000042.1"/>
</dbReference>
<dbReference type="Gene3D" id="3.40.50.150">
    <property type="entry name" value="Vaccinia Virus protein VP39"/>
    <property type="match status" value="1"/>
</dbReference>
<comment type="caution">
    <text evidence="3">The sequence shown here is derived from an EMBL/GenBank/DDBJ whole genome shotgun (WGS) entry which is preliminary data.</text>
</comment>
<name>A0ABN2LXV5_9MICO</name>
<dbReference type="SUPFAM" id="SSF53335">
    <property type="entry name" value="S-adenosyl-L-methionine-dependent methyltransferases"/>
    <property type="match status" value="1"/>
</dbReference>
<protein>
    <submittedName>
        <fullName evidence="3">16S rRNA (Guanine(966)-N(2))-methyltransferase RsmD</fullName>
    </submittedName>
</protein>
<proteinExistence type="predicted"/>
<dbReference type="PANTHER" id="PTHR43542">
    <property type="entry name" value="METHYLTRANSFERASE"/>
    <property type="match status" value="1"/>
</dbReference>
<keyword evidence="1" id="KW-0489">Methyltransferase</keyword>
<dbReference type="InterPro" id="IPR029063">
    <property type="entry name" value="SAM-dependent_MTases_sf"/>
</dbReference>